<accession>A0A174DIW8</accession>
<gene>
    <name evidence="1" type="ORF">ERS852476_02279</name>
</gene>
<organism evidence="1 2">
    <name type="scientific">Blautia obeum</name>
    <dbReference type="NCBI Taxonomy" id="40520"/>
    <lineage>
        <taxon>Bacteria</taxon>
        <taxon>Bacillati</taxon>
        <taxon>Bacillota</taxon>
        <taxon>Clostridia</taxon>
        <taxon>Lachnospirales</taxon>
        <taxon>Lachnospiraceae</taxon>
        <taxon>Blautia</taxon>
    </lineage>
</organism>
<dbReference type="Proteomes" id="UP000095645">
    <property type="component" value="Unassembled WGS sequence"/>
</dbReference>
<proteinExistence type="predicted"/>
<dbReference type="AlphaFoldDB" id="A0A174DIW8"/>
<evidence type="ECO:0000313" key="1">
    <source>
        <dbReference type="EMBL" id="CUO24289.1"/>
    </source>
</evidence>
<dbReference type="EMBL" id="CYZP01000019">
    <property type="protein sequence ID" value="CUO24289.1"/>
    <property type="molecule type" value="Genomic_DNA"/>
</dbReference>
<protein>
    <submittedName>
        <fullName evidence="1">Uncharacterized protein</fullName>
    </submittedName>
</protein>
<reference evidence="1 2" key="1">
    <citation type="submission" date="2015-09" db="EMBL/GenBank/DDBJ databases">
        <authorList>
            <consortium name="Pathogen Informatics"/>
        </authorList>
    </citation>
    <scope>NUCLEOTIDE SEQUENCE [LARGE SCALE GENOMIC DNA]</scope>
    <source>
        <strain evidence="1 2">2789STDY5834861</strain>
    </source>
</reference>
<evidence type="ECO:0000313" key="2">
    <source>
        <dbReference type="Proteomes" id="UP000095645"/>
    </source>
</evidence>
<name>A0A174DIW8_9FIRM</name>
<sequence length="89" mass="10242">MGIRVLLCCFLLQNTDYKNSLLFTPFSATRFAMHRIYANRINSRSMSRVFCDLRSQKTPRGILPVNSNKNSTSKVIKIIFACVNIHFLV</sequence>